<dbReference type="InterPro" id="IPR029058">
    <property type="entry name" value="AB_hydrolase_fold"/>
</dbReference>
<feature type="domain" description="BD-FAE-like" evidence="2">
    <location>
        <begin position="65"/>
        <end position="166"/>
    </location>
</feature>
<dbReference type="PANTHER" id="PTHR48081:SF9">
    <property type="entry name" value="CARBOXYLESTERASE"/>
    <property type="match status" value="1"/>
</dbReference>
<evidence type="ECO:0000313" key="4">
    <source>
        <dbReference type="Proteomes" id="UP000318538"/>
    </source>
</evidence>
<protein>
    <submittedName>
        <fullName evidence="3">Lipase 2</fullName>
        <ecNumber evidence="3">3.1.1.3</ecNumber>
    </submittedName>
</protein>
<dbReference type="KEGG" id="rlc:K227x_30390"/>
<keyword evidence="4" id="KW-1185">Reference proteome</keyword>
<dbReference type="EMBL" id="CP036525">
    <property type="protein sequence ID" value="QDT04646.1"/>
    <property type="molecule type" value="Genomic_DNA"/>
</dbReference>
<dbReference type="Pfam" id="PF20434">
    <property type="entry name" value="BD-FAE"/>
    <property type="match status" value="1"/>
</dbReference>
<dbReference type="InterPro" id="IPR050300">
    <property type="entry name" value="GDXG_lipolytic_enzyme"/>
</dbReference>
<dbReference type="InterPro" id="IPR049492">
    <property type="entry name" value="BD-FAE-like_dom"/>
</dbReference>
<evidence type="ECO:0000259" key="2">
    <source>
        <dbReference type="Pfam" id="PF20434"/>
    </source>
</evidence>
<sequence>MIPTRRLLILFSILVLVGARGGVEVRAQDGAGKGAKQATEYTTETDLLYRTGDDLSEAAKQRCRLDVYRPTNVEGYATVVWFHGGGLTGGSKSIPSELKRQGIAVVAANYRLNPSVQSPTYVEDAAAAVAWTIKNIQSRGGSRERVFVAGHSAGGYLTSMVGLDRSYLAAHDLNADDIAGLIPYSGHTITHFTVRKEQGIGGKQPIIDKMAPLYHVRPDAPPILLITGDRELEMLGRYEENAYFWRMLKVAGDEDVELFELDGYDHGQMAKPAHPLMIKFIRNIVNTGS</sequence>
<name>A0A517NBY2_9BACT</name>
<dbReference type="OrthoDB" id="9806180at2"/>
<organism evidence="3 4">
    <name type="scientific">Rubripirellula lacrimiformis</name>
    <dbReference type="NCBI Taxonomy" id="1930273"/>
    <lineage>
        <taxon>Bacteria</taxon>
        <taxon>Pseudomonadati</taxon>
        <taxon>Planctomycetota</taxon>
        <taxon>Planctomycetia</taxon>
        <taxon>Pirellulales</taxon>
        <taxon>Pirellulaceae</taxon>
        <taxon>Rubripirellula</taxon>
    </lineage>
</organism>
<dbReference type="AlphaFoldDB" id="A0A517NBY2"/>
<dbReference type="GO" id="GO:0004806">
    <property type="term" value="F:triacylglycerol lipase activity"/>
    <property type="evidence" value="ECO:0007669"/>
    <property type="project" value="UniProtKB-EC"/>
</dbReference>
<dbReference type="Gene3D" id="3.40.50.1820">
    <property type="entry name" value="alpha/beta hydrolase"/>
    <property type="match status" value="1"/>
</dbReference>
<dbReference type="PANTHER" id="PTHR48081">
    <property type="entry name" value="AB HYDROLASE SUPERFAMILY PROTEIN C4A8.06C"/>
    <property type="match status" value="1"/>
</dbReference>
<gene>
    <name evidence="3" type="primary">lip2</name>
    <name evidence="3" type="ORF">K227x_30390</name>
</gene>
<proteinExistence type="predicted"/>
<evidence type="ECO:0000313" key="3">
    <source>
        <dbReference type="EMBL" id="QDT04646.1"/>
    </source>
</evidence>
<dbReference type="SUPFAM" id="SSF53474">
    <property type="entry name" value="alpha/beta-Hydrolases"/>
    <property type="match status" value="1"/>
</dbReference>
<dbReference type="EC" id="3.1.1.3" evidence="3"/>
<dbReference type="RefSeq" id="WP_145170374.1">
    <property type="nucleotide sequence ID" value="NZ_CP036525.1"/>
</dbReference>
<keyword evidence="1 3" id="KW-0378">Hydrolase</keyword>
<dbReference type="Proteomes" id="UP000318538">
    <property type="component" value="Chromosome"/>
</dbReference>
<accession>A0A517NBY2</accession>
<evidence type="ECO:0000256" key="1">
    <source>
        <dbReference type="ARBA" id="ARBA00022801"/>
    </source>
</evidence>
<reference evidence="3 4" key="1">
    <citation type="submission" date="2019-02" db="EMBL/GenBank/DDBJ databases">
        <title>Deep-cultivation of Planctomycetes and their phenomic and genomic characterization uncovers novel biology.</title>
        <authorList>
            <person name="Wiegand S."/>
            <person name="Jogler M."/>
            <person name="Boedeker C."/>
            <person name="Pinto D."/>
            <person name="Vollmers J."/>
            <person name="Rivas-Marin E."/>
            <person name="Kohn T."/>
            <person name="Peeters S.H."/>
            <person name="Heuer A."/>
            <person name="Rast P."/>
            <person name="Oberbeckmann S."/>
            <person name="Bunk B."/>
            <person name="Jeske O."/>
            <person name="Meyerdierks A."/>
            <person name="Storesund J.E."/>
            <person name="Kallscheuer N."/>
            <person name="Luecker S."/>
            <person name="Lage O.M."/>
            <person name="Pohl T."/>
            <person name="Merkel B.J."/>
            <person name="Hornburger P."/>
            <person name="Mueller R.-W."/>
            <person name="Bruemmer F."/>
            <person name="Labrenz M."/>
            <person name="Spormann A.M."/>
            <person name="Op den Camp H."/>
            <person name="Overmann J."/>
            <person name="Amann R."/>
            <person name="Jetten M.S.M."/>
            <person name="Mascher T."/>
            <person name="Medema M.H."/>
            <person name="Devos D.P."/>
            <person name="Kaster A.-K."/>
            <person name="Ovreas L."/>
            <person name="Rohde M."/>
            <person name="Galperin M.Y."/>
            <person name="Jogler C."/>
        </authorList>
    </citation>
    <scope>NUCLEOTIDE SEQUENCE [LARGE SCALE GENOMIC DNA]</scope>
    <source>
        <strain evidence="3 4">K22_7</strain>
    </source>
</reference>